<protein>
    <submittedName>
        <fullName evidence="3">Thioesterase</fullName>
    </submittedName>
</protein>
<dbReference type="Pfam" id="PF00975">
    <property type="entry name" value="Thioesterase"/>
    <property type="match status" value="1"/>
</dbReference>
<proteinExistence type="inferred from homology"/>
<dbReference type="AlphaFoldDB" id="A0A5N7IUT6"/>
<evidence type="ECO:0000313" key="4">
    <source>
        <dbReference type="Proteomes" id="UP000342249"/>
    </source>
</evidence>
<evidence type="ECO:0000256" key="1">
    <source>
        <dbReference type="ARBA" id="ARBA00007169"/>
    </source>
</evidence>
<dbReference type="GO" id="GO:0008610">
    <property type="term" value="P:lipid biosynthetic process"/>
    <property type="evidence" value="ECO:0007669"/>
    <property type="project" value="TreeGrafter"/>
</dbReference>
<dbReference type="RefSeq" id="WP_152754015.1">
    <property type="nucleotide sequence ID" value="NZ_SPSE01000054.1"/>
</dbReference>
<reference evidence="3" key="1">
    <citation type="journal article" date="2019" name="Lett. Appl. Microbiol.">
        <title>A case of 'blown pack' spoilage of vacuum-packaged pork likely associated with Clostridium estertheticum in Canada.</title>
        <authorList>
            <person name="Zhang P."/>
            <person name="Ward P."/>
            <person name="McMullen L.M."/>
            <person name="Yang X."/>
        </authorList>
    </citation>
    <scope>NUCLEOTIDE SEQUENCE [LARGE SCALE GENOMIC DNA]</scope>
    <source>
        <strain evidence="3">MA19</strain>
    </source>
</reference>
<evidence type="ECO:0000259" key="2">
    <source>
        <dbReference type="Pfam" id="PF00975"/>
    </source>
</evidence>
<sequence length="246" mass="29398">MERIRLFCFGYAGGSSMFYKSWKNQLLDNIEIYPVELPGHGTRMSEDPCQSINDMVDDIFLKIKPYLYKPFALFGHSMGTIIITELLFKLQRQGYREPIHVFFSGRFPPHINEGKFISELPDKEFRQEIYQLGGTPKDLVENEELFNIFMPILRADYKSIEDYRYLHKDAKWNINISVLYGKFDKEVEKYQYNEWENYTTGTCCYYEFLGNHFFIHSHFIKIIKKINMIILHQYGINDFRGNMRYS</sequence>
<dbReference type="PANTHER" id="PTHR11487">
    <property type="entry name" value="THIOESTERASE"/>
    <property type="match status" value="1"/>
</dbReference>
<comment type="similarity">
    <text evidence="1">Belongs to the thioesterase family.</text>
</comment>
<gene>
    <name evidence="3" type="ORF">E4V82_22690</name>
</gene>
<dbReference type="EMBL" id="SPSF01000056">
    <property type="protein sequence ID" value="MPQ64876.1"/>
    <property type="molecule type" value="Genomic_DNA"/>
</dbReference>
<dbReference type="SUPFAM" id="SSF53474">
    <property type="entry name" value="alpha/beta-Hydrolases"/>
    <property type="match status" value="1"/>
</dbReference>
<dbReference type="Gene3D" id="3.40.50.1820">
    <property type="entry name" value="alpha/beta hydrolase"/>
    <property type="match status" value="1"/>
</dbReference>
<dbReference type="Proteomes" id="UP000342249">
    <property type="component" value="Unassembled WGS sequence"/>
</dbReference>
<dbReference type="InterPro" id="IPR012223">
    <property type="entry name" value="TEII"/>
</dbReference>
<name>A0A5N7IUT6_9CLOT</name>
<accession>A0A5N7IUT6</accession>
<feature type="domain" description="Thioesterase" evidence="2">
    <location>
        <begin position="5"/>
        <end position="227"/>
    </location>
</feature>
<evidence type="ECO:0000313" key="3">
    <source>
        <dbReference type="EMBL" id="MPQ64876.1"/>
    </source>
</evidence>
<organism evidence="3 4">
    <name type="scientific">Clostridium estertheticum</name>
    <dbReference type="NCBI Taxonomy" id="238834"/>
    <lineage>
        <taxon>Bacteria</taxon>
        <taxon>Bacillati</taxon>
        <taxon>Bacillota</taxon>
        <taxon>Clostridia</taxon>
        <taxon>Eubacteriales</taxon>
        <taxon>Clostridiaceae</taxon>
        <taxon>Clostridium</taxon>
    </lineage>
</organism>
<dbReference type="InterPro" id="IPR001031">
    <property type="entry name" value="Thioesterase"/>
</dbReference>
<dbReference type="PANTHER" id="PTHR11487:SF0">
    <property type="entry name" value="S-ACYL FATTY ACID SYNTHASE THIOESTERASE, MEDIUM CHAIN"/>
    <property type="match status" value="1"/>
</dbReference>
<comment type="caution">
    <text evidence="3">The sequence shown here is derived from an EMBL/GenBank/DDBJ whole genome shotgun (WGS) entry which is preliminary data.</text>
</comment>
<dbReference type="InterPro" id="IPR029058">
    <property type="entry name" value="AB_hydrolase_fold"/>
</dbReference>